<gene>
    <name evidence="2" type="ORF">PECUL_23A025637</name>
</gene>
<reference evidence="2" key="1">
    <citation type="submission" date="2022-03" db="EMBL/GenBank/DDBJ databases">
        <authorList>
            <person name="Alioto T."/>
            <person name="Alioto T."/>
            <person name="Gomez Garrido J."/>
        </authorList>
    </citation>
    <scope>NUCLEOTIDE SEQUENCE</scope>
</reference>
<feature type="non-terminal residue" evidence="2">
    <location>
        <position position="59"/>
    </location>
</feature>
<feature type="compositionally biased region" description="Acidic residues" evidence="1">
    <location>
        <begin position="49"/>
        <end position="59"/>
    </location>
</feature>
<dbReference type="AlphaFoldDB" id="A0AAD1W485"/>
<organism evidence="2 3">
    <name type="scientific">Pelobates cultripes</name>
    <name type="common">Western spadefoot toad</name>
    <dbReference type="NCBI Taxonomy" id="61616"/>
    <lineage>
        <taxon>Eukaryota</taxon>
        <taxon>Metazoa</taxon>
        <taxon>Chordata</taxon>
        <taxon>Craniata</taxon>
        <taxon>Vertebrata</taxon>
        <taxon>Euteleostomi</taxon>
        <taxon>Amphibia</taxon>
        <taxon>Batrachia</taxon>
        <taxon>Anura</taxon>
        <taxon>Pelobatoidea</taxon>
        <taxon>Pelobatidae</taxon>
        <taxon>Pelobates</taxon>
    </lineage>
</organism>
<protein>
    <submittedName>
        <fullName evidence="2">Uncharacterized protein</fullName>
    </submittedName>
</protein>
<proteinExistence type="predicted"/>
<keyword evidence="3" id="KW-1185">Reference proteome</keyword>
<evidence type="ECO:0000313" key="3">
    <source>
        <dbReference type="Proteomes" id="UP001295444"/>
    </source>
</evidence>
<dbReference type="Proteomes" id="UP001295444">
    <property type="component" value="Chromosome 04"/>
</dbReference>
<dbReference type="EMBL" id="OW240915">
    <property type="protein sequence ID" value="CAH2284036.1"/>
    <property type="molecule type" value="Genomic_DNA"/>
</dbReference>
<feature type="region of interest" description="Disordered" evidence="1">
    <location>
        <begin position="36"/>
        <end position="59"/>
    </location>
</feature>
<name>A0AAD1W485_PELCU</name>
<evidence type="ECO:0000256" key="1">
    <source>
        <dbReference type="SAM" id="MobiDB-lite"/>
    </source>
</evidence>
<sequence>MSDNTEPAISRKLKAWLVSTISESIPKALAAFHEKTPGEVNPTAHLLSDSEDSQPLDQE</sequence>
<evidence type="ECO:0000313" key="2">
    <source>
        <dbReference type="EMBL" id="CAH2284036.1"/>
    </source>
</evidence>
<accession>A0AAD1W485</accession>